<comment type="similarity">
    <text evidence="2">Belongs to the mitochondrion-specific ribosomal protein mS41 family.</text>
</comment>
<dbReference type="Pfam" id="PF09597">
    <property type="entry name" value="SAM_Ribosomal_mS41"/>
    <property type="match status" value="1"/>
</dbReference>
<evidence type="ECO:0000256" key="3">
    <source>
        <dbReference type="ARBA" id="ARBA00023128"/>
    </source>
</evidence>
<evidence type="ECO:0000256" key="4">
    <source>
        <dbReference type="ARBA" id="ARBA00035129"/>
    </source>
</evidence>
<dbReference type="EMBL" id="KE361630">
    <property type="protein sequence ID" value="EPQ29614.1"/>
    <property type="molecule type" value="Genomic_DNA"/>
</dbReference>
<sequence length="181" mass="19468">MAAATSTTRRFIALATTTSLPLISLRAAGATSAVASSSRLRTFASSASVLLPETLSSSSPAAPAAARPIPPPRPNLSTPVEFLTAISTPRRDLASNSSAVTALGQDWSAIFTVKSEDLKKAGLGPKDRKYLLWAIEKLRQGQHPQEFAFQPKPKKKVRGWGPRVQTAERIRVRGRKRPGEK</sequence>
<dbReference type="InterPro" id="IPR039603">
    <property type="entry name" value="Ribosomal_mS41"/>
</dbReference>
<dbReference type="PANTHER" id="PTHR28235:SF1">
    <property type="entry name" value="SMALL RIBOSOMAL SUBUNIT PROTEIN MS41"/>
    <property type="match status" value="1"/>
</dbReference>
<dbReference type="HOGENOM" id="CLU_126679_1_0_1"/>
<dbReference type="GeneID" id="19316947"/>
<keyword evidence="3" id="KW-0496">Mitochondrion</keyword>
<feature type="region of interest" description="Disordered" evidence="5">
    <location>
        <begin position="56"/>
        <end position="76"/>
    </location>
</feature>
<comment type="subcellular location">
    <subcellularLocation>
        <location evidence="1">Mitochondrion</location>
    </subcellularLocation>
</comment>
<evidence type="ECO:0000256" key="2">
    <source>
        <dbReference type="ARBA" id="ARBA00010492"/>
    </source>
</evidence>
<dbReference type="GO" id="GO:0005739">
    <property type="term" value="C:mitochondrion"/>
    <property type="evidence" value="ECO:0007669"/>
    <property type="project" value="UniProtKB-SubCell"/>
</dbReference>
<dbReference type="PANTHER" id="PTHR28235">
    <property type="entry name" value="PROTEIN FYV4, MITOCHONDRIAL"/>
    <property type="match status" value="1"/>
</dbReference>
<dbReference type="SMART" id="SM01238">
    <property type="entry name" value="IGR"/>
    <property type="match status" value="1"/>
</dbReference>
<dbReference type="KEGG" id="pfp:PFL1_02833"/>
<dbReference type="eggNOG" id="ENOG502S7YM">
    <property type="taxonomic scope" value="Eukaryota"/>
</dbReference>
<feature type="compositionally biased region" description="Low complexity" evidence="5">
    <location>
        <begin position="56"/>
        <end position="67"/>
    </location>
</feature>
<feature type="region of interest" description="Disordered" evidence="5">
    <location>
        <begin position="144"/>
        <end position="164"/>
    </location>
</feature>
<feature type="domain" description="Small ribosomal subunit protein mS41 SAM" evidence="6">
    <location>
        <begin position="79"/>
        <end position="141"/>
    </location>
</feature>
<evidence type="ECO:0000256" key="1">
    <source>
        <dbReference type="ARBA" id="ARBA00004173"/>
    </source>
</evidence>
<proteinExistence type="inferred from homology"/>
<evidence type="ECO:0000313" key="7">
    <source>
        <dbReference type="EMBL" id="EPQ29614.1"/>
    </source>
</evidence>
<gene>
    <name evidence="7" type="ORF">PFL1_02833</name>
</gene>
<evidence type="ECO:0000313" key="8">
    <source>
        <dbReference type="Proteomes" id="UP000053664"/>
    </source>
</evidence>
<evidence type="ECO:0000256" key="5">
    <source>
        <dbReference type="SAM" id="MobiDB-lite"/>
    </source>
</evidence>
<dbReference type="RefSeq" id="XP_007878538.1">
    <property type="nucleotide sequence ID" value="XM_007880347.1"/>
</dbReference>
<dbReference type="Proteomes" id="UP000053664">
    <property type="component" value="Unassembled WGS sequence"/>
</dbReference>
<accession>A0A061HAY5</accession>
<organism evidence="7 8">
    <name type="scientific">Pseudozyma flocculosa PF-1</name>
    <dbReference type="NCBI Taxonomy" id="1277687"/>
    <lineage>
        <taxon>Eukaryota</taxon>
        <taxon>Fungi</taxon>
        <taxon>Dikarya</taxon>
        <taxon>Basidiomycota</taxon>
        <taxon>Ustilaginomycotina</taxon>
        <taxon>Ustilaginomycetes</taxon>
        <taxon>Ustilaginales</taxon>
        <taxon>Ustilaginaceae</taxon>
        <taxon>Pseudozyma</taxon>
    </lineage>
</organism>
<dbReference type="InterPro" id="IPR019083">
    <property type="entry name" value="SAM_Ribosomal_mS41"/>
</dbReference>
<protein>
    <recommendedName>
        <fullName evidence="4">Small ribosomal subunit protein mS41</fullName>
    </recommendedName>
</protein>
<evidence type="ECO:0000259" key="6">
    <source>
        <dbReference type="SMART" id="SM01238"/>
    </source>
</evidence>
<reference evidence="7 8" key="1">
    <citation type="journal article" date="2013" name="Plant Cell">
        <title>The transition from a phytopathogenic smut ancestor to an anamorphic biocontrol agent deciphered by comparative whole-genome analysis.</title>
        <authorList>
            <person name="Lefebvre F."/>
            <person name="Joly D.L."/>
            <person name="Labbe C."/>
            <person name="Teichmann B."/>
            <person name="Linning R."/>
            <person name="Belzile F."/>
            <person name="Bakkeren G."/>
            <person name="Belanger R.R."/>
        </authorList>
    </citation>
    <scope>NUCLEOTIDE SEQUENCE [LARGE SCALE GENOMIC DNA]</scope>
    <source>
        <strain evidence="7 8">PF-1</strain>
    </source>
</reference>
<name>A0A061HAY5_9BASI</name>
<dbReference type="OrthoDB" id="18595at2759"/>
<dbReference type="AlphaFoldDB" id="A0A061HAY5"/>